<dbReference type="KEGG" id="mnu:NCTC10166_00607"/>
<dbReference type="PANTHER" id="PTHR47618">
    <property type="entry name" value="BIFUNCTIONAL OLIGORIBONUCLEASE AND PAP PHOSPHATASE NRNA"/>
    <property type="match status" value="1"/>
</dbReference>
<dbReference type="InterPro" id="IPR038763">
    <property type="entry name" value="DHH_sf"/>
</dbReference>
<dbReference type="AlphaFoldDB" id="A0A449A5W2"/>
<dbReference type="Gene3D" id="3.10.310.30">
    <property type="match status" value="1"/>
</dbReference>
<evidence type="ECO:0000313" key="4">
    <source>
        <dbReference type="Proteomes" id="UP000289440"/>
    </source>
</evidence>
<accession>A0A449A5W2</accession>
<dbReference type="EC" id="3.1.-.-" evidence="3"/>
<dbReference type="RefSeq" id="WP_129720004.1">
    <property type="nucleotide sequence ID" value="NZ_LR214951.1"/>
</dbReference>
<dbReference type="PANTHER" id="PTHR47618:SF1">
    <property type="entry name" value="BIFUNCTIONAL OLIGORIBONUCLEASE AND PAP PHOSPHATASE NRNA"/>
    <property type="match status" value="1"/>
</dbReference>
<dbReference type="OrthoDB" id="9803668at2"/>
<dbReference type="SUPFAM" id="SSF64182">
    <property type="entry name" value="DHH phosphoesterases"/>
    <property type="match status" value="1"/>
</dbReference>
<dbReference type="GO" id="GO:0003676">
    <property type="term" value="F:nucleic acid binding"/>
    <property type="evidence" value="ECO:0007669"/>
    <property type="project" value="InterPro"/>
</dbReference>
<dbReference type="EMBL" id="LR214951">
    <property type="protein sequence ID" value="VEU59628.1"/>
    <property type="molecule type" value="Genomic_DNA"/>
</dbReference>
<dbReference type="GO" id="GO:0016787">
    <property type="term" value="F:hydrolase activity"/>
    <property type="evidence" value="ECO:0007669"/>
    <property type="project" value="UniProtKB-KW"/>
</dbReference>
<dbReference type="Pfam" id="PF02272">
    <property type="entry name" value="DHHA1"/>
    <property type="match status" value="1"/>
</dbReference>
<organism evidence="3 4">
    <name type="scientific">Mesomycoplasma neurolyticum</name>
    <dbReference type="NCBI Taxonomy" id="2120"/>
    <lineage>
        <taxon>Bacteria</taxon>
        <taxon>Bacillati</taxon>
        <taxon>Mycoplasmatota</taxon>
        <taxon>Mycoplasmoidales</taxon>
        <taxon>Metamycoplasmataceae</taxon>
        <taxon>Mesomycoplasma</taxon>
    </lineage>
</organism>
<keyword evidence="4" id="KW-1185">Reference proteome</keyword>
<proteinExistence type="predicted"/>
<evidence type="ECO:0000313" key="3">
    <source>
        <dbReference type="EMBL" id="VEU59628.1"/>
    </source>
</evidence>
<dbReference type="Gene3D" id="3.90.1640.10">
    <property type="entry name" value="inorganic pyrophosphatase (n-terminal core)"/>
    <property type="match status" value="1"/>
</dbReference>
<dbReference type="Pfam" id="PF01368">
    <property type="entry name" value="DHH"/>
    <property type="match status" value="1"/>
</dbReference>
<dbReference type="InterPro" id="IPR003156">
    <property type="entry name" value="DHHA1_dom"/>
</dbReference>
<protein>
    <submittedName>
        <fullName evidence="3">Bifunctional oligoribonuclease and PAP phosphatase nrnA</fullName>
        <ecNumber evidence="3">3.1.-.-</ecNumber>
    </submittedName>
</protein>
<evidence type="ECO:0000259" key="1">
    <source>
        <dbReference type="Pfam" id="PF01368"/>
    </source>
</evidence>
<name>A0A449A5W2_9BACT</name>
<dbReference type="InterPro" id="IPR051319">
    <property type="entry name" value="Oligoribo/pAp-PDE_c-di-AMP_PDE"/>
</dbReference>
<sequence>MKKGSIQQVTEEILNHNNIVIFHHIRPDGDCLGAQFGLKELIQNNFPDKKVLAIGDKQNLFTFLDIEHDKIPNDDFLKNALAIIVDANFKDRIENRYLLDENKFKTVIRIDHHPNDDDLNAKSLWVDSSYVACCEQIAHLAFRNKWKVTPKAAEYIYLGIYTDSGRFLFNNTSHRTLLLTSKLWKTKADVNKIHSNITRSSLNDIRFNAYIQSNFKSLDNVVYYVLDLKKQKEFDKTPNQATRPNLLANIENFNIWLSFVQEEKNKWRVESRSNGPIVRDVAVKWGGGGHANASGAIINSKKKIELIVKDCQEVVNAWKLKNK</sequence>
<dbReference type="Proteomes" id="UP000289440">
    <property type="component" value="Chromosome"/>
</dbReference>
<evidence type="ECO:0000259" key="2">
    <source>
        <dbReference type="Pfam" id="PF02272"/>
    </source>
</evidence>
<dbReference type="InterPro" id="IPR001667">
    <property type="entry name" value="DDH_dom"/>
</dbReference>
<feature type="domain" description="DDH" evidence="1">
    <location>
        <begin position="18"/>
        <end position="160"/>
    </location>
</feature>
<gene>
    <name evidence="3" type="primary">nrnA_1</name>
    <name evidence="3" type="ORF">NCTC10166_00607</name>
</gene>
<feature type="domain" description="DHHA1" evidence="2">
    <location>
        <begin position="235"/>
        <end position="316"/>
    </location>
</feature>
<keyword evidence="3" id="KW-0378">Hydrolase</keyword>
<reference evidence="3 4" key="1">
    <citation type="submission" date="2019-01" db="EMBL/GenBank/DDBJ databases">
        <authorList>
            <consortium name="Pathogen Informatics"/>
        </authorList>
    </citation>
    <scope>NUCLEOTIDE SEQUENCE [LARGE SCALE GENOMIC DNA]</scope>
    <source>
        <strain evidence="3 4">NCTC10166</strain>
    </source>
</reference>